<dbReference type="RefSeq" id="WP_111243535.1">
    <property type="nucleotide sequence ID" value="NZ_POTX01000071.1"/>
</dbReference>
<dbReference type="Pfam" id="PF05147">
    <property type="entry name" value="LANC_like"/>
    <property type="match status" value="1"/>
</dbReference>
<accession>A0A2W2CER1</accession>
<dbReference type="Proteomes" id="UP000248627">
    <property type="component" value="Unassembled WGS sequence"/>
</dbReference>
<dbReference type="InterPro" id="IPR007822">
    <property type="entry name" value="LANC-like"/>
</dbReference>
<dbReference type="SMART" id="SM01260">
    <property type="entry name" value="LANC_like"/>
    <property type="match status" value="1"/>
</dbReference>
<keyword evidence="1" id="KW-0479">Metal-binding</keyword>
<evidence type="ECO:0000313" key="2">
    <source>
        <dbReference type="EMBL" id="PZF97002.1"/>
    </source>
</evidence>
<name>A0A2W2CER1_9ACTN</name>
<sequence length="409" mass="43498">MTRPHPAALAAATATAEALADPRAIHRESLDRRARPQSLAGGAVGIALLHIERARAGRGDDAAAHAWLKLAASQPISAGGNANLFHGAPALGFALHAAGTTQYRRTLSAIDDTTIALTRTRLAAAHARIDRDEPLLMREFDLIHGLTGLGVYHLHRHPAHPITRDVLGYLVRLTHHRPSSTGPEGLPPWWMSVGLSGEPHPDHPHGHGNIGVAHGINAVIALLSLAVLHNLHDVGIHDALARLCAWTDEWRRDDSTGAWWPGYLTIDHVRRLAPPQRPRPSWCYGIAGTARAQQLAGIALDDTTRQITAEHAMLAALRDPSQRALLPEIGLCHGKAGLLQSAFRMAVDARSPALVAELPDLAAHLATQLTQNMTDPELMDGAAGAALALHAVGTSATPASAWDAVLLLA</sequence>
<dbReference type="CDD" id="cd04793">
    <property type="entry name" value="LanC"/>
    <property type="match status" value="1"/>
</dbReference>
<keyword evidence="1" id="KW-0862">Zinc</keyword>
<dbReference type="OrthoDB" id="1882482at2"/>
<proteinExistence type="predicted"/>
<dbReference type="GO" id="GO:0046872">
    <property type="term" value="F:metal ion binding"/>
    <property type="evidence" value="ECO:0007669"/>
    <property type="project" value="UniProtKB-KW"/>
</dbReference>
<dbReference type="GO" id="GO:0031179">
    <property type="term" value="P:peptide modification"/>
    <property type="evidence" value="ECO:0007669"/>
    <property type="project" value="InterPro"/>
</dbReference>
<dbReference type="AlphaFoldDB" id="A0A2W2CER1"/>
<protein>
    <submittedName>
        <fullName evidence="2">Lantibiotic modifying enzyme</fullName>
    </submittedName>
</protein>
<evidence type="ECO:0000313" key="3">
    <source>
        <dbReference type="Proteomes" id="UP000248627"/>
    </source>
</evidence>
<evidence type="ECO:0000256" key="1">
    <source>
        <dbReference type="PIRSR" id="PIRSR607822-1"/>
    </source>
</evidence>
<dbReference type="PRINTS" id="PR01955">
    <property type="entry name" value="LANCFRANKIA"/>
</dbReference>
<feature type="binding site" evidence="1">
    <location>
        <position position="333"/>
    </location>
    <ligand>
        <name>Zn(2+)</name>
        <dbReference type="ChEBI" id="CHEBI:29105"/>
    </ligand>
</feature>
<gene>
    <name evidence="2" type="ORF">C1I93_13040</name>
</gene>
<organism evidence="2 3">
    <name type="scientific">Micromonospora endophytica</name>
    <dbReference type="NCBI Taxonomy" id="515350"/>
    <lineage>
        <taxon>Bacteria</taxon>
        <taxon>Bacillati</taxon>
        <taxon>Actinomycetota</taxon>
        <taxon>Actinomycetes</taxon>
        <taxon>Micromonosporales</taxon>
        <taxon>Micromonosporaceae</taxon>
        <taxon>Micromonospora</taxon>
    </lineage>
</organism>
<reference evidence="2 3" key="1">
    <citation type="submission" date="2018-01" db="EMBL/GenBank/DDBJ databases">
        <title>Draft genome sequence of Jishengella endophytica.</title>
        <authorList>
            <person name="Sahin N."/>
            <person name="Ay H."/>
            <person name="Saygin H."/>
        </authorList>
    </citation>
    <scope>NUCLEOTIDE SEQUENCE [LARGE SCALE GENOMIC DNA]</scope>
    <source>
        <strain evidence="2 3">DSM 45430</strain>
    </source>
</reference>
<feature type="binding site" evidence="1">
    <location>
        <position position="332"/>
    </location>
    <ligand>
        <name>Zn(2+)</name>
        <dbReference type="ChEBI" id="CHEBI:29105"/>
    </ligand>
</feature>
<feature type="binding site" evidence="1">
    <location>
        <position position="283"/>
    </location>
    <ligand>
        <name>Zn(2+)</name>
        <dbReference type="ChEBI" id="CHEBI:29105"/>
    </ligand>
</feature>
<dbReference type="EMBL" id="POTX01000071">
    <property type="protein sequence ID" value="PZF97002.1"/>
    <property type="molecule type" value="Genomic_DNA"/>
</dbReference>
<dbReference type="Gene3D" id="1.50.10.20">
    <property type="match status" value="1"/>
</dbReference>
<dbReference type="SUPFAM" id="SSF158745">
    <property type="entry name" value="LanC-like"/>
    <property type="match status" value="1"/>
</dbReference>
<keyword evidence="3" id="KW-1185">Reference proteome</keyword>
<comment type="caution">
    <text evidence="2">The sequence shown here is derived from an EMBL/GenBank/DDBJ whole genome shotgun (WGS) entry which is preliminary data.</text>
</comment>
<dbReference type="InterPro" id="IPR033889">
    <property type="entry name" value="LanC"/>
</dbReference>
<dbReference type="PRINTS" id="PR01950">
    <property type="entry name" value="LANCSUPER"/>
</dbReference>